<evidence type="ECO:0000313" key="2">
    <source>
        <dbReference type="EMBL" id="EHQ60553.1"/>
    </source>
</evidence>
<dbReference type="EMBL" id="AHKH01000064">
    <property type="protein sequence ID" value="EHQ60553.1"/>
    <property type="molecule type" value="Genomic_DNA"/>
</dbReference>
<comment type="caution">
    <text evidence="2">The sequence shown here is derived from an EMBL/GenBank/DDBJ whole genome shotgun (WGS) entry which is preliminary data.</text>
</comment>
<organism evidence="2 3">
    <name type="scientific">Paenibacillus dendritiformis C454</name>
    <dbReference type="NCBI Taxonomy" id="1131935"/>
    <lineage>
        <taxon>Bacteria</taxon>
        <taxon>Bacillati</taxon>
        <taxon>Bacillota</taxon>
        <taxon>Bacilli</taxon>
        <taxon>Bacillales</taxon>
        <taxon>Paenibacillaceae</taxon>
        <taxon>Paenibacillus</taxon>
    </lineage>
</organism>
<feature type="region of interest" description="Disordered" evidence="1">
    <location>
        <begin position="36"/>
        <end position="60"/>
    </location>
</feature>
<proteinExistence type="predicted"/>
<evidence type="ECO:0000313" key="3">
    <source>
        <dbReference type="Proteomes" id="UP000003900"/>
    </source>
</evidence>
<protein>
    <submittedName>
        <fullName evidence="2">Uncharacterized protein</fullName>
    </submittedName>
</protein>
<sequence length="86" mass="9745">MNDRYVVIVDGSIWKRNGRGPMSIIISKCLRPRHAHRRARAGGTEKPVEKAGSRPACGEGRARRHGMELEHLKKERMNVTIKVIFA</sequence>
<name>H3SK17_9BACL</name>
<accession>H3SK17</accession>
<reference evidence="2 3" key="1">
    <citation type="journal article" date="2012" name="J. Bacteriol.">
        <title>Genome Sequence of the Pattern-Forming Social Bacterium Paenibacillus dendritiformis C454 Chiral Morphotype.</title>
        <authorList>
            <person name="Sirota-Madi A."/>
            <person name="Olender T."/>
            <person name="Helman Y."/>
            <person name="Brainis I."/>
            <person name="Finkelshtein A."/>
            <person name="Roth D."/>
            <person name="Hagai E."/>
            <person name="Leshkowitz D."/>
            <person name="Brodsky L."/>
            <person name="Galatenko V."/>
            <person name="Nikolaev V."/>
            <person name="Gutnick D.L."/>
            <person name="Lancet D."/>
            <person name="Ben-Jacob E."/>
        </authorList>
    </citation>
    <scope>NUCLEOTIDE SEQUENCE [LARGE SCALE GENOMIC DNA]</scope>
    <source>
        <strain evidence="2 3">C454</strain>
    </source>
</reference>
<keyword evidence="3" id="KW-1185">Reference proteome</keyword>
<evidence type="ECO:0000256" key="1">
    <source>
        <dbReference type="SAM" id="MobiDB-lite"/>
    </source>
</evidence>
<dbReference type="Proteomes" id="UP000003900">
    <property type="component" value="Unassembled WGS sequence"/>
</dbReference>
<gene>
    <name evidence="2" type="ORF">PDENDC454_19473</name>
</gene>
<dbReference type="AlphaFoldDB" id="H3SK17"/>